<comment type="similarity">
    <text evidence="1 4">Belongs to the glutathione peroxidase family.</text>
</comment>
<dbReference type="PROSITE" id="PS00460">
    <property type="entry name" value="GLUTATHIONE_PEROXID_1"/>
    <property type="match status" value="1"/>
</dbReference>
<keyword evidence="7" id="KW-1185">Reference proteome</keyword>
<dbReference type="Proteomes" id="UP000676565">
    <property type="component" value="Unassembled WGS sequence"/>
</dbReference>
<dbReference type="Gene3D" id="3.40.30.10">
    <property type="entry name" value="Glutaredoxin"/>
    <property type="match status" value="1"/>
</dbReference>
<evidence type="ECO:0000256" key="2">
    <source>
        <dbReference type="ARBA" id="ARBA00022559"/>
    </source>
</evidence>
<reference evidence="6 7" key="1">
    <citation type="submission" date="2021-04" db="EMBL/GenBank/DDBJ databases">
        <authorList>
            <person name="Ivanova A."/>
        </authorList>
    </citation>
    <scope>NUCLEOTIDE SEQUENCE [LARGE SCALE GENOMIC DNA]</scope>
    <source>
        <strain evidence="6 7">G18</strain>
    </source>
</reference>
<dbReference type="RefSeq" id="WP_210657087.1">
    <property type="nucleotide sequence ID" value="NZ_JAGKQQ010000001.1"/>
</dbReference>
<dbReference type="PRINTS" id="PR01011">
    <property type="entry name" value="GLUTPROXDASE"/>
</dbReference>
<feature type="domain" description="Thioredoxin" evidence="5">
    <location>
        <begin position="2"/>
        <end position="164"/>
    </location>
</feature>
<name>A0ABS5BVI6_9BACT</name>
<sequence length="164" mass="18200">MSTTATSLYDIPVSTIDNTPITLEPYRGKVLLVVNVASKCGFTGQYKGLEELYRKYKDRGLVILGFPCNQFMAQEPGNAEEIQSFCSLKYDVTFPMFAKVDVNGKNEHPLYTHLKGAARGTLGTRGIKWNFTKFLVDRTGNVVARRGPTTAPHQLTADIEHLLG</sequence>
<dbReference type="InterPro" id="IPR036249">
    <property type="entry name" value="Thioredoxin-like_sf"/>
</dbReference>
<evidence type="ECO:0000256" key="3">
    <source>
        <dbReference type="ARBA" id="ARBA00023002"/>
    </source>
</evidence>
<dbReference type="InterPro" id="IPR013766">
    <property type="entry name" value="Thioredoxin_domain"/>
</dbReference>
<evidence type="ECO:0000259" key="5">
    <source>
        <dbReference type="PROSITE" id="PS51352"/>
    </source>
</evidence>
<evidence type="ECO:0000256" key="1">
    <source>
        <dbReference type="ARBA" id="ARBA00006926"/>
    </source>
</evidence>
<keyword evidence="2 4" id="KW-0575">Peroxidase</keyword>
<evidence type="ECO:0000313" key="6">
    <source>
        <dbReference type="EMBL" id="MBP3957741.1"/>
    </source>
</evidence>
<dbReference type="PROSITE" id="PS00763">
    <property type="entry name" value="GLUTATHIONE_PEROXID_2"/>
    <property type="match status" value="1"/>
</dbReference>
<comment type="caution">
    <text evidence="6">The sequence shown here is derived from an EMBL/GenBank/DDBJ whole genome shotgun (WGS) entry which is preliminary data.</text>
</comment>
<dbReference type="PANTHER" id="PTHR11592:SF78">
    <property type="entry name" value="GLUTATHIONE PEROXIDASE"/>
    <property type="match status" value="1"/>
</dbReference>
<dbReference type="InterPro" id="IPR029759">
    <property type="entry name" value="GPX_AS"/>
</dbReference>
<evidence type="ECO:0000313" key="7">
    <source>
        <dbReference type="Proteomes" id="UP000676565"/>
    </source>
</evidence>
<dbReference type="Pfam" id="PF00255">
    <property type="entry name" value="GSHPx"/>
    <property type="match status" value="1"/>
</dbReference>
<protein>
    <recommendedName>
        <fullName evidence="4">Glutathione peroxidase</fullName>
    </recommendedName>
</protein>
<dbReference type="GO" id="GO:0004601">
    <property type="term" value="F:peroxidase activity"/>
    <property type="evidence" value="ECO:0007669"/>
    <property type="project" value="UniProtKB-KW"/>
</dbReference>
<accession>A0ABS5BVI6</accession>
<dbReference type="PIRSF" id="PIRSF000303">
    <property type="entry name" value="Glutathion_perox"/>
    <property type="match status" value="1"/>
</dbReference>
<dbReference type="PROSITE" id="PS51352">
    <property type="entry name" value="THIOREDOXIN_2"/>
    <property type="match status" value="1"/>
</dbReference>
<dbReference type="InterPro" id="IPR000889">
    <property type="entry name" value="Glutathione_peroxidase"/>
</dbReference>
<keyword evidence="3 4" id="KW-0560">Oxidoreductase</keyword>
<proteinExistence type="inferred from homology"/>
<evidence type="ECO:0000256" key="4">
    <source>
        <dbReference type="RuleBase" id="RU000499"/>
    </source>
</evidence>
<dbReference type="SUPFAM" id="SSF52833">
    <property type="entry name" value="Thioredoxin-like"/>
    <property type="match status" value="1"/>
</dbReference>
<dbReference type="PANTHER" id="PTHR11592">
    <property type="entry name" value="GLUTATHIONE PEROXIDASE"/>
    <property type="match status" value="1"/>
</dbReference>
<dbReference type="PROSITE" id="PS51355">
    <property type="entry name" value="GLUTATHIONE_PEROXID_3"/>
    <property type="match status" value="1"/>
</dbReference>
<organism evidence="6 7">
    <name type="scientific">Gemmata palustris</name>
    <dbReference type="NCBI Taxonomy" id="2822762"/>
    <lineage>
        <taxon>Bacteria</taxon>
        <taxon>Pseudomonadati</taxon>
        <taxon>Planctomycetota</taxon>
        <taxon>Planctomycetia</taxon>
        <taxon>Gemmatales</taxon>
        <taxon>Gemmataceae</taxon>
        <taxon>Gemmata</taxon>
    </lineage>
</organism>
<dbReference type="CDD" id="cd00340">
    <property type="entry name" value="GSH_Peroxidase"/>
    <property type="match status" value="1"/>
</dbReference>
<dbReference type="InterPro" id="IPR029760">
    <property type="entry name" value="GPX_CS"/>
</dbReference>
<gene>
    <name evidence="6" type="ORF">J8F10_21020</name>
</gene>
<dbReference type="EMBL" id="JAGKQQ010000001">
    <property type="protein sequence ID" value="MBP3957741.1"/>
    <property type="molecule type" value="Genomic_DNA"/>
</dbReference>